<dbReference type="AlphaFoldDB" id="A0A4Y2J6W2"/>
<evidence type="ECO:0000313" key="3">
    <source>
        <dbReference type="Proteomes" id="UP000499080"/>
    </source>
</evidence>
<dbReference type="Proteomes" id="UP000499080">
    <property type="component" value="Unassembled WGS sequence"/>
</dbReference>
<gene>
    <name evidence="2" type="ORF">AVEN_248970_1</name>
</gene>
<accession>A0A4Y2J6W2</accession>
<protein>
    <submittedName>
        <fullName evidence="2">Uncharacterized protein</fullName>
    </submittedName>
</protein>
<sequence>MRVLEARRIFLKQANSLVHPFYKSKLSYEKIKKRHVVLPSLGKDRTYLAKKDPSTLPEGPFRPIVAINLKEKAQSLSLDPRSDKPQISSAVRVTSRHGNR</sequence>
<name>A0A4Y2J6W2_ARAVE</name>
<reference evidence="2 3" key="1">
    <citation type="journal article" date="2019" name="Sci. Rep.">
        <title>Orb-weaving spider Araneus ventricosus genome elucidates the spidroin gene catalogue.</title>
        <authorList>
            <person name="Kono N."/>
            <person name="Nakamura H."/>
            <person name="Ohtoshi R."/>
            <person name="Moran D.A.P."/>
            <person name="Shinohara A."/>
            <person name="Yoshida Y."/>
            <person name="Fujiwara M."/>
            <person name="Mori M."/>
            <person name="Tomita M."/>
            <person name="Arakawa K."/>
        </authorList>
    </citation>
    <scope>NUCLEOTIDE SEQUENCE [LARGE SCALE GENOMIC DNA]</scope>
</reference>
<organism evidence="2 3">
    <name type="scientific">Araneus ventricosus</name>
    <name type="common">Orbweaver spider</name>
    <name type="synonym">Epeira ventricosa</name>
    <dbReference type="NCBI Taxonomy" id="182803"/>
    <lineage>
        <taxon>Eukaryota</taxon>
        <taxon>Metazoa</taxon>
        <taxon>Ecdysozoa</taxon>
        <taxon>Arthropoda</taxon>
        <taxon>Chelicerata</taxon>
        <taxon>Arachnida</taxon>
        <taxon>Araneae</taxon>
        <taxon>Araneomorphae</taxon>
        <taxon>Entelegynae</taxon>
        <taxon>Araneoidea</taxon>
        <taxon>Araneidae</taxon>
        <taxon>Araneus</taxon>
    </lineage>
</organism>
<feature type="region of interest" description="Disordered" evidence="1">
    <location>
        <begin position="75"/>
        <end position="100"/>
    </location>
</feature>
<evidence type="ECO:0000256" key="1">
    <source>
        <dbReference type="SAM" id="MobiDB-lite"/>
    </source>
</evidence>
<keyword evidence="3" id="KW-1185">Reference proteome</keyword>
<proteinExistence type="predicted"/>
<evidence type="ECO:0000313" key="2">
    <source>
        <dbReference type="EMBL" id="GBM85038.1"/>
    </source>
</evidence>
<comment type="caution">
    <text evidence="2">The sequence shown here is derived from an EMBL/GenBank/DDBJ whole genome shotgun (WGS) entry which is preliminary data.</text>
</comment>
<dbReference type="EMBL" id="BGPR01003203">
    <property type="protein sequence ID" value="GBM85038.1"/>
    <property type="molecule type" value="Genomic_DNA"/>
</dbReference>